<dbReference type="PANTHER" id="PTHR45586:SF1">
    <property type="entry name" value="LIPOPOLYSACCHARIDE ASSEMBLY PROTEIN B"/>
    <property type="match status" value="1"/>
</dbReference>
<evidence type="ECO:0000313" key="5">
    <source>
        <dbReference type="EMBL" id="MCL6740737.1"/>
    </source>
</evidence>
<evidence type="ECO:0000256" key="1">
    <source>
        <dbReference type="ARBA" id="ARBA00022737"/>
    </source>
</evidence>
<dbReference type="Proteomes" id="UP001165383">
    <property type="component" value="Unassembled WGS sequence"/>
</dbReference>
<evidence type="ECO:0000259" key="4">
    <source>
        <dbReference type="PROSITE" id="PS50104"/>
    </source>
</evidence>
<dbReference type="Gene3D" id="1.25.40.10">
    <property type="entry name" value="Tetratricopeptide repeat domain"/>
    <property type="match status" value="2"/>
</dbReference>
<dbReference type="EMBL" id="JAMGBB010000001">
    <property type="protein sequence ID" value="MCL6740737.1"/>
    <property type="molecule type" value="Genomic_DNA"/>
</dbReference>
<keyword evidence="6" id="KW-1185">Reference proteome</keyword>
<dbReference type="NCBIfam" id="NF047558">
    <property type="entry name" value="TPR_END_plus"/>
    <property type="match status" value="1"/>
</dbReference>
<evidence type="ECO:0000256" key="2">
    <source>
        <dbReference type="ARBA" id="ARBA00022803"/>
    </source>
</evidence>
<evidence type="ECO:0000313" key="6">
    <source>
        <dbReference type="Proteomes" id="UP001165383"/>
    </source>
</evidence>
<dbReference type="RefSeq" id="WP_249915157.1">
    <property type="nucleotide sequence ID" value="NZ_JAMGBB010000001.1"/>
</dbReference>
<protein>
    <submittedName>
        <fullName evidence="5">TIR domain-containing protein</fullName>
    </submittedName>
</protein>
<dbReference type="PROSITE" id="PS50104">
    <property type="entry name" value="TIR"/>
    <property type="match status" value="1"/>
</dbReference>
<dbReference type="InterPro" id="IPR000157">
    <property type="entry name" value="TIR_dom"/>
</dbReference>
<dbReference type="SUPFAM" id="SSF48439">
    <property type="entry name" value="Protein prenylyltransferase"/>
    <property type="match status" value="1"/>
</dbReference>
<dbReference type="Gene3D" id="3.40.50.10070">
    <property type="entry name" value="TolB, N-terminal domain"/>
    <property type="match status" value="1"/>
</dbReference>
<gene>
    <name evidence="5" type="ORF">LZ518_06270</name>
</gene>
<accession>A0ABT0S9C5</accession>
<dbReference type="PROSITE" id="PS50005">
    <property type="entry name" value="TPR"/>
    <property type="match status" value="1"/>
</dbReference>
<keyword evidence="2 3" id="KW-0802">TPR repeat</keyword>
<feature type="repeat" description="TPR" evidence="3">
    <location>
        <begin position="567"/>
        <end position="600"/>
    </location>
</feature>
<dbReference type="Gene3D" id="3.40.50.10140">
    <property type="entry name" value="Toll/interleukin-1 receptor homology (TIR) domain"/>
    <property type="match status" value="1"/>
</dbReference>
<dbReference type="InterPro" id="IPR051012">
    <property type="entry name" value="CellSynth/LPSAsmb/PSIAsmb"/>
</dbReference>
<proteinExistence type="predicted"/>
<keyword evidence="1" id="KW-0677">Repeat</keyword>
<organism evidence="5 6">
    <name type="scientific">Sphingomonas brevis</name>
    <dbReference type="NCBI Taxonomy" id="2908206"/>
    <lineage>
        <taxon>Bacteria</taxon>
        <taxon>Pseudomonadati</taxon>
        <taxon>Pseudomonadota</taxon>
        <taxon>Alphaproteobacteria</taxon>
        <taxon>Sphingomonadales</taxon>
        <taxon>Sphingomonadaceae</taxon>
        <taxon>Sphingomonas</taxon>
    </lineage>
</organism>
<dbReference type="InterPro" id="IPR011990">
    <property type="entry name" value="TPR-like_helical_dom_sf"/>
</dbReference>
<name>A0ABT0S9C5_9SPHN</name>
<reference evidence="5" key="1">
    <citation type="submission" date="2022-05" db="EMBL/GenBank/DDBJ databases">
        <authorList>
            <person name="Jo J.-H."/>
            <person name="Im W.-T."/>
        </authorList>
    </citation>
    <scope>NUCLEOTIDE SEQUENCE</scope>
    <source>
        <strain evidence="5">RB56-2</strain>
    </source>
</reference>
<feature type="domain" description="TIR" evidence="4">
    <location>
        <begin position="1"/>
        <end position="130"/>
    </location>
</feature>
<dbReference type="SUPFAM" id="SSF52200">
    <property type="entry name" value="Toll/Interleukin receptor TIR domain"/>
    <property type="match status" value="1"/>
</dbReference>
<dbReference type="InterPro" id="IPR019734">
    <property type="entry name" value="TPR_rpt"/>
</dbReference>
<dbReference type="PANTHER" id="PTHR45586">
    <property type="entry name" value="TPR REPEAT-CONTAINING PROTEIN PA4667"/>
    <property type="match status" value="1"/>
</dbReference>
<sequence>MSDVFVSYKAEDRVRVSPLVEALEAEGLSVWWDAHIGGGDEWRDSIQQQLDQSKCVIVVWSRRSIGPKGHFVRDEATRAQRRHAYLPVRIDKVDPPLGFGEIQAIPIVRWKGDRSDPRYQAVLAAVRAIVSGAPRPNHVHFESPGVSRRAIVAGGAAATVVAVAAGWFVLKPSAARAHSIAVLPFANLSGDPGQAYFSDGMAEELRNALSRIAGLTVVARTSSEMLRDADAKIAARKLGVANILTGSVRKSPSTIRVNAQLIDGDNGMERWSDSFDRPLGDVLQIQTGIAESVAQALSIRLAGDDRAVLEIGGTRNPDAQDLYFRSSPERLNDTEAGANESLRLLNEAIALDPNFAKAYARRGEVLRVKANVHALTAAEGKRENREALASVNRAIAIAPELAEGYAARANILREQLNLGGALADLKKADALPGDDVAVLRAYANLLGQSRRHDEALRMAERATSLDPLNPLSLEVQAYALYRARRFTEAAAVARRSLQIAPGRQTARRVLANALLWLKRDAEAAAEYRKLEPDHYYRLLGEAVLAIRAGDRGGALERLGRMQRLYGDSTLYQYGEVYAQLGDVDQAFKALQAALQTRDPGLAGMRVDPFLDPIRRDPRFREIEFKLNFPS</sequence>
<dbReference type="Pfam" id="PF13676">
    <property type="entry name" value="TIR_2"/>
    <property type="match status" value="1"/>
</dbReference>
<dbReference type="InterPro" id="IPR035897">
    <property type="entry name" value="Toll_tir_struct_dom_sf"/>
</dbReference>
<evidence type="ECO:0000256" key="3">
    <source>
        <dbReference type="PROSITE-ProRule" id="PRU00339"/>
    </source>
</evidence>
<comment type="caution">
    <text evidence="5">The sequence shown here is derived from an EMBL/GenBank/DDBJ whole genome shotgun (WGS) entry which is preliminary data.</text>
</comment>